<dbReference type="InterPro" id="IPR014710">
    <property type="entry name" value="RmlC-like_jellyroll"/>
</dbReference>
<gene>
    <name evidence="2" type="ORF">DAY19_02295</name>
</gene>
<dbReference type="SMART" id="SM00100">
    <property type="entry name" value="cNMP"/>
    <property type="match status" value="1"/>
</dbReference>
<evidence type="ECO:0000259" key="1">
    <source>
        <dbReference type="PROSITE" id="PS50042"/>
    </source>
</evidence>
<dbReference type="CDD" id="cd00038">
    <property type="entry name" value="CAP_ED"/>
    <property type="match status" value="1"/>
</dbReference>
<sequence length="352" mass="39297">MAQTQKQHKSGIVRFKAGEVLFNQNDPADSLYIIQKGQIRLYIPKGQGFVEIAILRAGEVIGEMAYFDEKGSRRSCSAAAIVPTDVVRVTFAAFDKTMQGLNPWFKTIVNTLADRLRKTNDRVKQLETNSVGFGKDGKVGEYVFFHTTDVLRILAGIYLSSKVHAQKGEDGAHRIHMNSIRYYLFDIFGVAEIKFEEMIELLKREGIIVMEADKDGQEKLVKIPDLDSLRLIVAYVNGEKVKTDDKKTKTTRKCNMILSRMKAQLLAKNVTSGKASVNLSAIIDELKEGQAIVNSGDLKPAIVSGIVEDILVDDQGNMTNMVNVDSLFKILPGLVFQDAWQRINEEKSGNSY</sequence>
<comment type="caution">
    <text evidence="2">The sequence shown here is derived from an EMBL/GenBank/DDBJ whole genome shotgun (WGS) entry which is preliminary data.</text>
</comment>
<keyword evidence="3" id="KW-1185">Reference proteome</keyword>
<dbReference type="SUPFAM" id="SSF51206">
    <property type="entry name" value="cAMP-binding domain-like"/>
    <property type="match status" value="1"/>
</dbReference>
<reference evidence="3" key="1">
    <citation type="journal article" date="2019" name="Int. J. Syst. Evol. Microbiol.">
        <title>Halobacteriovorax valvorus sp. nov., a novel prokaryotic predator isolated from coastal seawater of China.</title>
        <authorList>
            <person name="Chen M.-X."/>
        </authorList>
    </citation>
    <scope>NUCLEOTIDE SEQUENCE [LARGE SCALE GENOMIC DNA]</scope>
    <source>
        <strain evidence="3">BL9</strain>
    </source>
</reference>
<organism evidence="2 3">
    <name type="scientific">Halobacteriovorax vibrionivorans</name>
    <dbReference type="NCBI Taxonomy" id="2152716"/>
    <lineage>
        <taxon>Bacteria</taxon>
        <taxon>Pseudomonadati</taxon>
        <taxon>Bdellovibrionota</taxon>
        <taxon>Bacteriovoracia</taxon>
        <taxon>Bacteriovoracales</taxon>
        <taxon>Halobacteriovoraceae</taxon>
        <taxon>Halobacteriovorax</taxon>
    </lineage>
</organism>
<dbReference type="PANTHER" id="PTHR24567:SF74">
    <property type="entry name" value="HTH-TYPE TRANSCRIPTIONAL REGULATOR ARCR"/>
    <property type="match status" value="1"/>
</dbReference>
<dbReference type="InterPro" id="IPR050397">
    <property type="entry name" value="Env_Response_Regulators"/>
</dbReference>
<evidence type="ECO:0000313" key="2">
    <source>
        <dbReference type="EMBL" id="RZF22624.1"/>
    </source>
</evidence>
<dbReference type="RefSeq" id="WP_114705569.1">
    <property type="nucleotide sequence ID" value="NZ_QDKL01000001.1"/>
</dbReference>
<dbReference type="InterPro" id="IPR018490">
    <property type="entry name" value="cNMP-bd_dom_sf"/>
</dbReference>
<dbReference type="PROSITE" id="PS50042">
    <property type="entry name" value="CNMP_BINDING_3"/>
    <property type="match status" value="1"/>
</dbReference>
<dbReference type="PANTHER" id="PTHR24567">
    <property type="entry name" value="CRP FAMILY TRANSCRIPTIONAL REGULATORY PROTEIN"/>
    <property type="match status" value="1"/>
</dbReference>
<accession>A0ABY0IJG3</accession>
<dbReference type="EMBL" id="QDKL01000001">
    <property type="protein sequence ID" value="RZF22624.1"/>
    <property type="molecule type" value="Genomic_DNA"/>
</dbReference>
<dbReference type="Gene3D" id="2.60.120.10">
    <property type="entry name" value="Jelly Rolls"/>
    <property type="match status" value="1"/>
</dbReference>
<feature type="domain" description="Cyclic nucleotide-binding" evidence="1">
    <location>
        <begin position="15"/>
        <end position="115"/>
    </location>
</feature>
<dbReference type="Proteomes" id="UP000443582">
    <property type="component" value="Unassembled WGS sequence"/>
</dbReference>
<dbReference type="InterPro" id="IPR000595">
    <property type="entry name" value="cNMP-bd_dom"/>
</dbReference>
<proteinExistence type="predicted"/>
<evidence type="ECO:0000313" key="3">
    <source>
        <dbReference type="Proteomes" id="UP000443582"/>
    </source>
</evidence>
<name>A0ABY0IJG3_9BACT</name>
<protein>
    <submittedName>
        <fullName evidence="2">Cyclic nucleotide-binding domain-containing protein</fullName>
    </submittedName>
</protein>
<dbReference type="Pfam" id="PF00027">
    <property type="entry name" value="cNMP_binding"/>
    <property type="match status" value="1"/>
</dbReference>